<dbReference type="WBParaSite" id="HCON_00042120-00001">
    <property type="protein sequence ID" value="HCON_00042120-00001"/>
    <property type="gene ID" value="HCON_00042120"/>
</dbReference>
<reference evidence="2" key="1">
    <citation type="submission" date="2020-12" db="UniProtKB">
        <authorList>
            <consortium name="WormBaseParasite"/>
        </authorList>
    </citation>
    <scope>IDENTIFICATION</scope>
    <source>
        <strain evidence="2">MHco3</strain>
    </source>
</reference>
<organism evidence="1 2">
    <name type="scientific">Haemonchus contortus</name>
    <name type="common">Barber pole worm</name>
    <dbReference type="NCBI Taxonomy" id="6289"/>
    <lineage>
        <taxon>Eukaryota</taxon>
        <taxon>Metazoa</taxon>
        <taxon>Ecdysozoa</taxon>
        <taxon>Nematoda</taxon>
        <taxon>Chromadorea</taxon>
        <taxon>Rhabditida</taxon>
        <taxon>Rhabditina</taxon>
        <taxon>Rhabditomorpha</taxon>
        <taxon>Strongyloidea</taxon>
        <taxon>Trichostrongylidae</taxon>
        <taxon>Haemonchus</taxon>
    </lineage>
</organism>
<protein>
    <submittedName>
        <fullName evidence="2">Ovule protein</fullName>
    </submittedName>
</protein>
<proteinExistence type="predicted"/>
<keyword evidence="1" id="KW-1185">Reference proteome</keyword>
<accession>A0A7I4Y4G8</accession>
<evidence type="ECO:0000313" key="1">
    <source>
        <dbReference type="Proteomes" id="UP000025227"/>
    </source>
</evidence>
<sequence length="68" mass="7551">MTAGVLPVTSIRENKLPIGSHDGTNFHSSHEKDVLKNFDSGILAKLQVISCRMVSLSEEFFQTISQFL</sequence>
<dbReference type="AlphaFoldDB" id="A0A7I4Y4G8"/>
<dbReference type="Proteomes" id="UP000025227">
    <property type="component" value="Unplaced"/>
</dbReference>
<evidence type="ECO:0000313" key="2">
    <source>
        <dbReference type="WBParaSite" id="HCON_00042120-00001"/>
    </source>
</evidence>
<name>A0A7I4Y4G8_HAECO</name>